<protein>
    <submittedName>
        <fullName evidence="3">VanZ family protein</fullName>
    </submittedName>
</protein>
<proteinExistence type="predicted"/>
<dbReference type="PANTHER" id="PTHR36834">
    <property type="entry name" value="MEMBRANE PROTEIN-RELATED"/>
    <property type="match status" value="1"/>
</dbReference>
<sequence length="204" mass="22699">MLRMYTIGVESAAASVLLLPAMWAALEGCRKNMTAVRRLMLMMMAVYLCGVCSATGLPTMERMRFAPRFNFIPLADFTEEPVAYLMNTVLNILLFVPFGFFAPLLWRKLRSAVRTAGAGLCLSLFVETAQMFSGRLTDIDDLVVNTAGALIGYWLAKFVYKKIAVRWQLHLQGQDSGLAGLVGMVMVCVTVMYFVRPLAARLFC</sequence>
<keyword evidence="1" id="KW-0472">Membrane</keyword>
<feature type="transmembrane region" description="Helical" evidence="1">
    <location>
        <begin position="6"/>
        <end position="26"/>
    </location>
</feature>
<name>A0A9D1H8S3_9FIRM</name>
<dbReference type="AlphaFoldDB" id="A0A9D1H8S3"/>
<dbReference type="Proteomes" id="UP000824160">
    <property type="component" value="Unassembled WGS sequence"/>
</dbReference>
<accession>A0A9D1H8S3</accession>
<feature type="transmembrane region" description="Helical" evidence="1">
    <location>
        <begin position="84"/>
        <end position="106"/>
    </location>
</feature>
<evidence type="ECO:0000256" key="1">
    <source>
        <dbReference type="SAM" id="Phobius"/>
    </source>
</evidence>
<dbReference type="PANTHER" id="PTHR36834:SF1">
    <property type="entry name" value="INTEGRAL MEMBRANE PROTEIN"/>
    <property type="match status" value="1"/>
</dbReference>
<dbReference type="InterPro" id="IPR053150">
    <property type="entry name" value="Teicoplanin_resist-assoc"/>
</dbReference>
<gene>
    <name evidence="3" type="ORF">IAC43_05905</name>
</gene>
<reference evidence="3" key="1">
    <citation type="submission" date="2020-10" db="EMBL/GenBank/DDBJ databases">
        <authorList>
            <person name="Gilroy R."/>
        </authorList>
    </citation>
    <scope>NUCLEOTIDE SEQUENCE</scope>
    <source>
        <strain evidence="3">ChiBcec7-5410</strain>
    </source>
</reference>
<reference evidence="3" key="2">
    <citation type="journal article" date="2021" name="PeerJ">
        <title>Extensive microbial diversity within the chicken gut microbiome revealed by metagenomics and culture.</title>
        <authorList>
            <person name="Gilroy R."/>
            <person name="Ravi A."/>
            <person name="Getino M."/>
            <person name="Pursley I."/>
            <person name="Horton D.L."/>
            <person name="Alikhan N.F."/>
            <person name="Baker D."/>
            <person name="Gharbi K."/>
            <person name="Hall N."/>
            <person name="Watson M."/>
            <person name="Adriaenssens E.M."/>
            <person name="Foster-Nyarko E."/>
            <person name="Jarju S."/>
            <person name="Secka A."/>
            <person name="Antonio M."/>
            <person name="Oren A."/>
            <person name="Chaudhuri R.R."/>
            <person name="La Ragione R."/>
            <person name="Hildebrand F."/>
            <person name="Pallen M.J."/>
        </authorList>
    </citation>
    <scope>NUCLEOTIDE SEQUENCE</scope>
    <source>
        <strain evidence="3">ChiBcec7-5410</strain>
    </source>
</reference>
<keyword evidence="1" id="KW-0812">Transmembrane</keyword>
<evidence type="ECO:0000313" key="4">
    <source>
        <dbReference type="Proteomes" id="UP000824160"/>
    </source>
</evidence>
<comment type="caution">
    <text evidence="3">The sequence shown here is derived from an EMBL/GenBank/DDBJ whole genome shotgun (WGS) entry which is preliminary data.</text>
</comment>
<evidence type="ECO:0000259" key="2">
    <source>
        <dbReference type="Pfam" id="PF04892"/>
    </source>
</evidence>
<dbReference type="InterPro" id="IPR006976">
    <property type="entry name" value="VanZ-like"/>
</dbReference>
<feature type="transmembrane region" description="Helical" evidence="1">
    <location>
        <begin position="38"/>
        <end position="57"/>
    </location>
</feature>
<organism evidence="3 4">
    <name type="scientific">Candidatus Faecivivens stercoripullorum</name>
    <dbReference type="NCBI Taxonomy" id="2840805"/>
    <lineage>
        <taxon>Bacteria</taxon>
        <taxon>Bacillati</taxon>
        <taxon>Bacillota</taxon>
        <taxon>Clostridia</taxon>
        <taxon>Eubacteriales</taxon>
        <taxon>Oscillospiraceae</taxon>
        <taxon>Oscillospiraceae incertae sedis</taxon>
        <taxon>Candidatus Faecivivens</taxon>
    </lineage>
</organism>
<feature type="transmembrane region" description="Helical" evidence="1">
    <location>
        <begin position="177"/>
        <end position="195"/>
    </location>
</feature>
<dbReference type="EMBL" id="DVLW01000162">
    <property type="protein sequence ID" value="HIT94699.1"/>
    <property type="molecule type" value="Genomic_DNA"/>
</dbReference>
<feature type="domain" description="VanZ-like" evidence="2">
    <location>
        <begin position="43"/>
        <end position="159"/>
    </location>
</feature>
<evidence type="ECO:0000313" key="3">
    <source>
        <dbReference type="EMBL" id="HIT94699.1"/>
    </source>
</evidence>
<dbReference type="Pfam" id="PF04892">
    <property type="entry name" value="VanZ"/>
    <property type="match status" value="1"/>
</dbReference>
<keyword evidence="1" id="KW-1133">Transmembrane helix</keyword>